<keyword evidence="5" id="KW-0862">Zinc</keyword>
<evidence type="ECO:0000256" key="6">
    <source>
        <dbReference type="ARBA" id="ARBA00022989"/>
    </source>
</evidence>
<keyword evidence="6 10" id="KW-1133">Transmembrane helix</keyword>
<dbReference type="NCBIfam" id="TIGR01297">
    <property type="entry name" value="CDF"/>
    <property type="match status" value="1"/>
</dbReference>
<keyword evidence="7" id="KW-0406">Ion transport</keyword>
<proteinExistence type="inferred from homology"/>
<dbReference type="Proteomes" id="UP000481947">
    <property type="component" value="Unassembled WGS sequence"/>
</dbReference>
<feature type="transmembrane region" description="Helical" evidence="10">
    <location>
        <begin position="33"/>
        <end position="51"/>
    </location>
</feature>
<dbReference type="PANTHER" id="PTHR11562:SF17">
    <property type="entry name" value="RE54080P-RELATED"/>
    <property type="match status" value="1"/>
</dbReference>
<dbReference type="EMBL" id="VYSB01000027">
    <property type="protein sequence ID" value="MYZ53754.1"/>
    <property type="molecule type" value="Genomic_DNA"/>
</dbReference>
<protein>
    <submittedName>
        <fullName evidence="13">Cation transporter</fullName>
    </submittedName>
</protein>
<dbReference type="Pfam" id="PF01545">
    <property type="entry name" value="Cation_efflux"/>
    <property type="match status" value="1"/>
</dbReference>
<feature type="domain" description="Cation efflux protein transmembrane" evidence="11">
    <location>
        <begin position="36"/>
        <end position="227"/>
    </location>
</feature>
<organism evidence="13 14">
    <name type="scientific">Malikia spinosa</name>
    <dbReference type="NCBI Taxonomy" id="86180"/>
    <lineage>
        <taxon>Bacteria</taxon>
        <taxon>Pseudomonadati</taxon>
        <taxon>Pseudomonadota</taxon>
        <taxon>Betaproteobacteria</taxon>
        <taxon>Burkholderiales</taxon>
        <taxon>Comamonadaceae</taxon>
        <taxon>Malikia</taxon>
    </lineage>
</organism>
<dbReference type="RefSeq" id="WP_161126290.1">
    <property type="nucleotide sequence ID" value="NZ_VYSB01000027.1"/>
</dbReference>
<sequence length="342" mass="36888">MSHPHSEPHSPHAGHGHGQGHQHVHAPASFNQAFAIGIGLNIVFVAIEAFYGWKINSLALLADAGHNLSDVAGLVLAWGGALAGRLRPDPRHTYGWKKGSILAAFANALLLLMAMGALVWEAVGRLMSPDPLLGDEGVTIMAVAGVGIVINSATALLFMRGREKDLNIRGAFLHMAADALVSLGVVIAGALTLWMGWSWLDPVVSLLIAVVILWGTWSLFRQSLHLLFDGVPDRVDPQAVHDYLASLPGISRVHDLHIWAIDTSRVALTAQLVMPSGQADDAFLQEATGQLHERFEITHATLQVVNAPFTQPCGDWQAGPDRRHPPLRRSRDGCGHDHGHHH</sequence>
<dbReference type="InterPro" id="IPR036837">
    <property type="entry name" value="Cation_efflux_CTD_sf"/>
</dbReference>
<evidence type="ECO:0000256" key="5">
    <source>
        <dbReference type="ARBA" id="ARBA00022906"/>
    </source>
</evidence>
<dbReference type="InterPro" id="IPR027470">
    <property type="entry name" value="Cation_efflux_CTD"/>
</dbReference>
<evidence type="ECO:0000259" key="11">
    <source>
        <dbReference type="Pfam" id="PF01545"/>
    </source>
</evidence>
<dbReference type="InterPro" id="IPR027469">
    <property type="entry name" value="Cation_efflux_TMD_sf"/>
</dbReference>
<feature type="region of interest" description="Disordered" evidence="9">
    <location>
        <begin position="313"/>
        <end position="342"/>
    </location>
</feature>
<feature type="compositionally biased region" description="Basic residues" evidence="9">
    <location>
        <begin position="12"/>
        <end position="23"/>
    </location>
</feature>
<feature type="compositionally biased region" description="Basic and acidic residues" evidence="9">
    <location>
        <begin position="320"/>
        <end position="342"/>
    </location>
</feature>
<keyword evidence="3" id="KW-0813">Transport</keyword>
<feature type="transmembrane region" description="Helical" evidence="10">
    <location>
        <begin position="203"/>
        <end position="220"/>
    </location>
</feature>
<evidence type="ECO:0000313" key="14">
    <source>
        <dbReference type="Proteomes" id="UP000481947"/>
    </source>
</evidence>
<evidence type="ECO:0000256" key="1">
    <source>
        <dbReference type="ARBA" id="ARBA00004141"/>
    </source>
</evidence>
<evidence type="ECO:0000256" key="10">
    <source>
        <dbReference type="SAM" id="Phobius"/>
    </source>
</evidence>
<feature type="compositionally biased region" description="Basic and acidic residues" evidence="9">
    <location>
        <begin position="1"/>
        <end position="10"/>
    </location>
</feature>
<evidence type="ECO:0000313" key="13">
    <source>
        <dbReference type="EMBL" id="MYZ53754.1"/>
    </source>
</evidence>
<gene>
    <name evidence="13" type="ORF">F5985_16875</name>
</gene>
<feature type="transmembrane region" description="Helical" evidence="10">
    <location>
        <begin position="171"/>
        <end position="197"/>
    </location>
</feature>
<feature type="region of interest" description="Disordered" evidence="9">
    <location>
        <begin position="1"/>
        <end position="23"/>
    </location>
</feature>
<keyword evidence="8 10" id="KW-0472">Membrane</keyword>
<accession>A0A7C9IZB3</accession>
<evidence type="ECO:0000259" key="12">
    <source>
        <dbReference type="Pfam" id="PF16916"/>
    </source>
</evidence>
<dbReference type="GO" id="GO:0005886">
    <property type="term" value="C:plasma membrane"/>
    <property type="evidence" value="ECO:0007669"/>
    <property type="project" value="TreeGrafter"/>
</dbReference>
<dbReference type="Pfam" id="PF16916">
    <property type="entry name" value="ZT_dimer"/>
    <property type="match status" value="1"/>
</dbReference>
<feature type="transmembrane region" description="Helical" evidence="10">
    <location>
        <begin position="100"/>
        <end position="120"/>
    </location>
</feature>
<dbReference type="PANTHER" id="PTHR11562">
    <property type="entry name" value="CATION EFFLUX PROTEIN/ ZINC TRANSPORTER"/>
    <property type="match status" value="1"/>
</dbReference>
<evidence type="ECO:0000256" key="2">
    <source>
        <dbReference type="ARBA" id="ARBA00008873"/>
    </source>
</evidence>
<dbReference type="GO" id="GO:0005385">
    <property type="term" value="F:zinc ion transmembrane transporter activity"/>
    <property type="evidence" value="ECO:0007669"/>
    <property type="project" value="TreeGrafter"/>
</dbReference>
<comment type="caution">
    <text evidence="13">The sequence shown here is derived from an EMBL/GenBank/DDBJ whole genome shotgun (WGS) entry which is preliminary data.</text>
</comment>
<keyword evidence="5" id="KW-0864">Zinc transport</keyword>
<feature type="transmembrane region" description="Helical" evidence="10">
    <location>
        <begin position="140"/>
        <end position="159"/>
    </location>
</feature>
<evidence type="ECO:0000256" key="9">
    <source>
        <dbReference type="SAM" id="MobiDB-lite"/>
    </source>
</evidence>
<dbReference type="AlphaFoldDB" id="A0A7C9IZB3"/>
<dbReference type="Gene3D" id="1.20.1510.10">
    <property type="entry name" value="Cation efflux protein transmembrane domain"/>
    <property type="match status" value="1"/>
</dbReference>
<dbReference type="SUPFAM" id="SSF161111">
    <property type="entry name" value="Cation efflux protein transmembrane domain-like"/>
    <property type="match status" value="1"/>
</dbReference>
<evidence type="ECO:0000256" key="7">
    <source>
        <dbReference type="ARBA" id="ARBA00023065"/>
    </source>
</evidence>
<evidence type="ECO:0000256" key="4">
    <source>
        <dbReference type="ARBA" id="ARBA00022692"/>
    </source>
</evidence>
<keyword evidence="4 10" id="KW-0812">Transmembrane</keyword>
<dbReference type="InterPro" id="IPR002524">
    <property type="entry name" value="Cation_efflux"/>
</dbReference>
<dbReference type="InterPro" id="IPR058533">
    <property type="entry name" value="Cation_efflux_TM"/>
</dbReference>
<reference evidence="13 14" key="1">
    <citation type="submission" date="2019-09" db="EMBL/GenBank/DDBJ databases">
        <title>Identification of Malikia spinosa a prominent benzene-, toluene-, and ethylbenzene-degrading bacterium: enrichment, isolation and whole genome sequencing.</title>
        <authorList>
            <person name="Tancsics A."/>
            <person name="Revesz F."/>
            <person name="Kriszt B."/>
        </authorList>
    </citation>
    <scope>NUCLEOTIDE SEQUENCE [LARGE SCALE GENOMIC DNA]</scope>
    <source>
        <strain evidence="13 14">AB6</strain>
    </source>
</reference>
<dbReference type="InterPro" id="IPR050681">
    <property type="entry name" value="CDF/SLC30A"/>
</dbReference>
<evidence type="ECO:0000256" key="3">
    <source>
        <dbReference type="ARBA" id="ARBA00022448"/>
    </source>
</evidence>
<comment type="similarity">
    <text evidence="2">Belongs to the cation diffusion facilitator (CDF) transporter (TC 2.A.4) family. SLC30A subfamily.</text>
</comment>
<evidence type="ECO:0000256" key="8">
    <source>
        <dbReference type="ARBA" id="ARBA00023136"/>
    </source>
</evidence>
<name>A0A7C9IZB3_9BURK</name>
<dbReference type="SUPFAM" id="SSF160240">
    <property type="entry name" value="Cation efflux protein cytoplasmic domain-like"/>
    <property type="match status" value="1"/>
</dbReference>
<feature type="domain" description="Cation efflux protein cytoplasmic" evidence="12">
    <location>
        <begin position="232"/>
        <end position="304"/>
    </location>
</feature>
<comment type="subcellular location">
    <subcellularLocation>
        <location evidence="1">Membrane</location>
        <topology evidence="1">Multi-pass membrane protein</topology>
    </subcellularLocation>
</comment>